<dbReference type="Proteomes" id="UP000246464">
    <property type="component" value="Chromosome 17"/>
</dbReference>
<dbReference type="EMBL" id="CP026259">
    <property type="protein sequence ID" value="AWP16155.1"/>
    <property type="molecule type" value="Genomic_DNA"/>
</dbReference>
<keyword evidence="3" id="KW-1185">Reference proteome</keyword>
<protein>
    <submittedName>
        <fullName evidence="2">Uncharacterized protein</fullName>
    </submittedName>
</protein>
<dbReference type="AlphaFoldDB" id="A0A2U9CHT0"/>
<organism evidence="2 3">
    <name type="scientific">Scophthalmus maximus</name>
    <name type="common">Turbot</name>
    <name type="synonym">Psetta maxima</name>
    <dbReference type="NCBI Taxonomy" id="52904"/>
    <lineage>
        <taxon>Eukaryota</taxon>
        <taxon>Metazoa</taxon>
        <taxon>Chordata</taxon>
        <taxon>Craniata</taxon>
        <taxon>Vertebrata</taxon>
        <taxon>Euteleostomi</taxon>
        <taxon>Actinopterygii</taxon>
        <taxon>Neopterygii</taxon>
        <taxon>Teleostei</taxon>
        <taxon>Neoteleostei</taxon>
        <taxon>Acanthomorphata</taxon>
        <taxon>Carangaria</taxon>
        <taxon>Pleuronectiformes</taxon>
        <taxon>Pleuronectoidei</taxon>
        <taxon>Scophthalmidae</taxon>
        <taxon>Scophthalmus</taxon>
    </lineage>
</organism>
<accession>A0A2U9CHT0</accession>
<evidence type="ECO:0000256" key="1">
    <source>
        <dbReference type="SAM" id="MobiDB-lite"/>
    </source>
</evidence>
<feature type="region of interest" description="Disordered" evidence="1">
    <location>
        <begin position="1"/>
        <end position="36"/>
    </location>
</feature>
<name>A0A2U9CHT0_SCOMX</name>
<sequence length="98" mass="10329">MLQSTCTNRSGGAVASRGAAHVRPGNKPPRRFMQQGPDLETASTSAYFNGRPCVGAKPSCPERHVGHGREIIKSLGAATEEAGDRLVVAIVPWSATPF</sequence>
<reference evidence="2 3" key="1">
    <citation type="submission" date="2017-12" db="EMBL/GenBank/DDBJ databases">
        <title>Integrating genomic resources of turbot (Scophthalmus maximus) in depth evaluation of genetic and physical mapping variation across individuals.</title>
        <authorList>
            <person name="Martinez P."/>
        </authorList>
    </citation>
    <scope>NUCLEOTIDE SEQUENCE [LARGE SCALE GENOMIC DNA]</scope>
</reference>
<evidence type="ECO:0000313" key="2">
    <source>
        <dbReference type="EMBL" id="AWP16155.1"/>
    </source>
</evidence>
<evidence type="ECO:0000313" key="3">
    <source>
        <dbReference type="Proteomes" id="UP000246464"/>
    </source>
</evidence>
<feature type="compositionally biased region" description="Low complexity" evidence="1">
    <location>
        <begin position="9"/>
        <end position="23"/>
    </location>
</feature>
<gene>
    <name evidence="2" type="ORF">SMAX5B_009071</name>
</gene>
<proteinExistence type="predicted"/>